<evidence type="ECO:0000256" key="3">
    <source>
        <dbReference type="ARBA" id="ARBA00022723"/>
    </source>
</evidence>
<dbReference type="InterPro" id="IPR013149">
    <property type="entry name" value="ADH-like_C"/>
</dbReference>
<feature type="domain" description="Alcohol dehydrogenase-like C-terminal" evidence="6">
    <location>
        <begin position="243"/>
        <end position="316"/>
    </location>
</feature>
<evidence type="ECO:0000256" key="2">
    <source>
        <dbReference type="ARBA" id="ARBA00008072"/>
    </source>
</evidence>
<proteinExistence type="inferred from homology"/>
<dbReference type="InterPro" id="IPR036291">
    <property type="entry name" value="NAD(P)-bd_dom_sf"/>
</dbReference>
<keyword evidence="9" id="KW-1185">Reference proteome</keyword>
<evidence type="ECO:0000256" key="4">
    <source>
        <dbReference type="ARBA" id="ARBA00022833"/>
    </source>
</evidence>
<dbReference type="PANTHER" id="PTHR43350:SF19">
    <property type="entry name" value="D-GULOSIDE 3-DEHYDROGENASE"/>
    <property type="match status" value="1"/>
</dbReference>
<reference evidence="8 9" key="1">
    <citation type="submission" date="2023-10" db="EMBL/GenBank/DDBJ databases">
        <title>179-bfca-hs.</title>
        <authorList>
            <person name="Miliotis G."/>
            <person name="Sengupta P."/>
            <person name="Hameed A."/>
            <person name="Chuvochina M."/>
            <person name="Mcdonagh F."/>
            <person name="Simpson A.C."/>
            <person name="Singh N.K."/>
            <person name="Rekha P.D."/>
            <person name="Raman K."/>
            <person name="Hugenholtz P."/>
            <person name="Venkateswaran K."/>
        </authorList>
    </citation>
    <scope>NUCLEOTIDE SEQUENCE [LARGE SCALE GENOMIC DNA]</scope>
    <source>
        <strain evidence="8 9">179-BFC-A-HS</strain>
    </source>
</reference>
<comment type="cofactor">
    <cofactor evidence="1">
        <name>Zn(2+)</name>
        <dbReference type="ChEBI" id="CHEBI:29105"/>
    </cofactor>
</comment>
<dbReference type="Pfam" id="PF08240">
    <property type="entry name" value="ADH_N"/>
    <property type="match status" value="1"/>
</dbReference>
<dbReference type="RefSeq" id="WP_306065589.1">
    <property type="nucleotide sequence ID" value="NZ_JAROCA020000001.1"/>
</dbReference>
<dbReference type="Proteomes" id="UP001228376">
    <property type="component" value="Unassembled WGS sequence"/>
</dbReference>
<name>A0ABU5CFM1_9BACI</name>
<protein>
    <submittedName>
        <fullName evidence="8">Alcohol dehydrogenase catalytic domain-containing protein</fullName>
    </submittedName>
</protein>
<dbReference type="Gene3D" id="3.40.50.720">
    <property type="entry name" value="NAD(P)-binding Rossmann-like Domain"/>
    <property type="match status" value="1"/>
</dbReference>
<dbReference type="Gene3D" id="3.90.180.10">
    <property type="entry name" value="Medium-chain alcohol dehydrogenases, catalytic domain"/>
    <property type="match status" value="1"/>
</dbReference>
<organism evidence="8 9">
    <name type="scientific">Tigheibacillus jepli</name>
    <dbReference type="NCBI Taxonomy" id="3035914"/>
    <lineage>
        <taxon>Bacteria</taxon>
        <taxon>Bacillati</taxon>
        <taxon>Bacillota</taxon>
        <taxon>Bacilli</taxon>
        <taxon>Bacillales</taxon>
        <taxon>Bacillaceae</taxon>
        <taxon>Tigheibacillus</taxon>
    </lineage>
</organism>
<dbReference type="InterPro" id="IPR011032">
    <property type="entry name" value="GroES-like_sf"/>
</dbReference>
<dbReference type="Pfam" id="PF00107">
    <property type="entry name" value="ADH_zinc_N"/>
    <property type="match status" value="1"/>
</dbReference>
<dbReference type="PANTHER" id="PTHR43350">
    <property type="entry name" value="NAD-DEPENDENT ALCOHOL DEHYDROGENASE"/>
    <property type="match status" value="1"/>
</dbReference>
<feature type="domain" description="Alcohol dehydrogenase-like N-terminal" evidence="7">
    <location>
        <begin position="34"/>
        <end position="154"/>
    </location>
</feature>
<dbReference type="SUPFAM" id="SSF50129">
    <property type="entry name" value="GroES-like"/>
    <property type="match status" value="1"/>
</dbReference>
<accession>A0ABU5CFM1</accession>
<evidence type="ECO:0000256" key="5">
    <source>
        <dbReference type="ARBA" id="ARBA00023002"/>
    </source>
</evidence>
<keyword evidence="4" id="KW-0862">Zinc</keyword>
<keyword evidence="3" id="KW-0479">Metal-binding</keyword>
<comment type="similarity">
    <text evidence="2">Belongs to the zinc-containing alcohol dehydrogenase family.</text>
</comment>
<gene>
    <name evidence="8" type="ORF">P5G51_003755</name>
</gene>
<keyword evidence="5" id="KW-0560">Oxidoreductase</keyword>
<sequence>MANTLAQPVITSKAYRLIEPGVFQETELVHEIKNGEVVVKPEMASICHADLRYFSGNRRQEALEKKLPMALFHEGIGKIVYAKDPTMEGKRVAIIPNISGYAQRQQNKYNCCPPCQRGVEDNYCENAVFLGSGYDGIGQSRLVLPKENVIFIPDSISDEFAVLAELCSVSLHAVSNVSDFLHEGKAAVFGDGPVGYLTAAVLHHVYNIPKENLIVFGAVEEKLAHFDFATTKLIFDVDFKAMRNVVHVFECTGGAFSENAINQAIDLLEPRGALTLMGVTENRVPINTRDILEKGLRLYGSSRSSRKEFEQLMASFQNKAFQACLAKLLPEKPTIIETVEDLTRAMNETLEHKGWKKTLLSFQWDE</sequence>
<dbReference type="EMBL" id="JAROCA020000001">
    <property type="protein sequence ID" value="MDY0404639.1"/>
    <property type="molecule type" value="Genomic_DNA"/>
</dbReference>
<comment type="caution">
    <text evidence="8">The sequence shown here is derived from an EMBL/GenBank/DDBJ whole genome shotgun (WGS) entry which is preliminary data.</text>
</comment>
<evidence type="ECO:0000259" key="6">
    <source>
        <dbReference type="Pfam" id="PF00107"/>
    </source>
</evidence>
<evidence type="ECO:0000313" key="8">
    <source>
        <dbReference type="EMBL" id="MDY0404639.1"/>
    </source>
</evidence>
<evidence type="ECO:0000313" key="9">
    <source>
        <dbReference type="Proteomes" id="UP001228376"/>
    </source>
</evidence>
<evidence type="ECO:0000256" key="1">
    <source>
        <dbReference type="ARBA" id="ARBA00001947"/>
    </source>
</evidence>
<dbReference type="SUPFAM" id="SSF51735">
    <property type="entry name" value="NAD(P)-binding Rossmann-fold domains"/>
    <property type="match status" value="1"/>
</dbReference>
<evidence type="ECO:0000259" key="7">
    <source>
        <dbReference type="Pfam" id="PF08240"/>
    </source>
</evidence>
<dbReference type="InterPro" id="IPR013154">
    <property type="entry name" value="ADH-like_N"/>
</dbReference>